<protein>
    <submittedName>
        <fullName evidence="2">Xylose isomerase-like TIM barrel</fullName>
    </submittedName>
</protein>
<dbReference type="RefSeq" id="WP_197440694.1">
    <property type="nucleotide sequence ID" value="NZ_CP036281.1"/>
</dbReference>
<dbReference type="Proteomes" id="UP000317178">
    <property type="component" value="Chromosome"/>
</dbReference>
<dbReference type="InterPro" id="IPR019546">
    <property type="entry name" value="TAT_signal_bac_arc"/>
</dbReference>
<accession>A0A518CP56</accession>
<proteinExistence type="predicted"/>
<dbReference type="InterPro" id="IPR036237">
    <property type="entry name" value="Xyl_isomerase-like_sf"/>
</dbReference>
<evidence type="ECO:0000259" key="1">
    <source>
        <dbReference type="Pfam" id="PF01261"/>
    </source>
</evidence>
<keyword evidence="3" id="KW-1185">Reference proteome</keyword>
<gene>
    <name evidence="2" type="ORF">Pla110_27440</name>
</gene>
<dbReference type="NCBIfam" id="TIGR01409">
    <property type="entry name" value="TAT_signal_seq"/>
    <property type="match status" value="1"/>
</dbReference>
<dbReference type="PROSITE" id="PS51318">
    <property type="entry name" value="TAT"/>
    <property type="match status" value="1"/>
</dbReference>
<dbReference type="GO" id="GO:0016853">
    <property type="term" value="F:isomerase activity"/>
    <property type="evidence" value="ECO:0007669"/>
    <property type="project" value="UniProtKB-KW"/>
</dbReference>
<dbReference type="SUPFAM" id="SSF51658">
    <property type="entry name" value="Xylose isomerase-like"/>
    <property type="match status" value="1"/>
</dbReference>
<dbReference type="Pfam" id="PF01261">
    <property type="entry name" value="AP_endonuc_2"/>
    <property type="match status" value="1"/>
</dbReference>
<feature type="domain" description="Xylose isomerase-like TIM barrel" evidence="1">
    <location>
        <begin position="67"/>
        <end position="287"/>
    </location>
</feature>
<dbReference type="AlphaFoldDB" id="A0A518CP56"/>
<name>A0A518CP56_9PLAN</name>
<organism evidence="2 3">
    <name type="scientific">Polystyrenella longa</name>
    <dbReference type="NCBI Taxonomy" id="2528007"/>
    <lineage>
        <taxon>Bacteria</taxon>
        <taxon>Pseudomonadati</taxon>
        <taxon>Planctomycetota</taxon>
        <taxon>Planctomycetia</taxon>
        <taxon>Planctomycetales</taxon>
        <taxon>Planctomycetaceae</taxon>
        <taxon>Polystyrenella</taxon>
    </lineage>
</organism>
<dbReference type="InterPro" id="IPR013022">
    <property type="entry name" value="Xyl_isomerase-like_TIM-brl"/>
</dbReference>
<reference evidence="2 3" key="1">
    <citation type="submission" date="2019-02" db="EMBL/GenBank/DDBJ databases">
        <title>Deep-cultivation of Planctomycetes and their phenomic and genomic characterization uncovers novel biology.</title>
        <authorList>
            <person name="Wiegand S."/>
            <person name="Jogler M."/>
            <person name="Boedeker C."/>
            <person name="Pinto D."/>
            <person name="Vollmers J."/>
            <person name="Rivas-Marin E."/>
            <person name="Kohn T."/>
            <person name="Peeters S.H."/>
            <person name="Heuer A."/>
            <person name="Rast P."/>
            <person name="Oberbeckmann S."/>
            <person name="Bunk B."/>
            <person name="Jeske O."/>
            <person name="Meyerdierks A."/>
            <person name="Storesund J.E."/>
            <person name="Kallscheuer N."/>
            <person name="Luecker S."/>
            <person name="Lage O.M."/>
            <person name="Pohl T."/>
            <person name="Merkel B.J."/>
            <person name="Hornburger P."/>
            <person name="Mueller R.-W."/>
            <person name="Bruemmer F."/>
            <person name="Labrenz M."/>
            <person name="Spormann A.M."/>
            <person name="Op den Camp H."/>
            <person name="Overmann J."/>
            <person name="Amann R."/>
            <person name="Jetten M.S.M."/>
            <person name="Mascher T."/>
            <person name="Medema M.H."/>
            <person name="Devos D.P."/>
            <person name="Kaster A.-K."/>
            <person name="Ovreas L."/>
            <person name="Rohde M."/>
            <person name="Galperin M.Y."/>
            <person name="Jogler C."/>
        </authorList>
    </citation>
    <scope>NUCLEOTIDE SEQUENCE [LARGE SCALE GENOMIC DNA]</scope>
    <source>
        <strain evidence="2 3">Pla110</strain>
    </source>
</reference>
<keyword evidence="2" id="KW-0413">Isomerase</keyword>
<dbReference type="EMBL" id="CP036281">
    <property type="protein sequence ID" value="QDU81007.1"/>
    <property type="molecule type" value="Genomic_DNA"/>
</dbReference>
<dbReference type="Gene3D" id="3.20.20.150">
    <property type="entry name" value="Divalent-metal-dependent TIM barrel enzymes"/>
    <property type="match status" value="1"/>
</dbReference>
<dbReference type="KEGG" id="plon:Pla110_27440"/>
<evidence type="ECO:0000313" key="2">
    <source>
        <dbReference type="EMBL" id="QDU81007.1"/>
    </source>
</evidence>
<sequence>MKITETNRHELNRRDFLKGSALGGLTAGILGGPFLPNLDAAKEEFQLNYILNSAMYGYTDVGTIIGEVHKTGTEYIDIWPKVHGNQREQAEEMGHDAFRELLKKHDVKLGVVTCYVQGPFRLAGEMKFANSIAGPGTVLVTASGGPKDLKGTELKSAMRNFVEKMKPHVEEAEEFGCTIAIENHANALLHSPDSIRWFGEMTTSEKLGSDRLGVALAPHHLPQDGELIGKIAYDLGSGVAFFYAQQHGMGSSKKLPKEQEMLQMPGRGDLDFTPILAALKKHQYQGFTEIFMHPVPRGVPILDSSSAITDAINESRMYLNKCLTQI</sequence>
<evidence type="ECO:0000313" key="3">
    <source>
        <dbReference type="Proteomes" id="UP000317178"/>
    </source>
</evidence>
<dbReference type="InterPro" id="IPR006311">
    <property type="entry name" value="TAT_signal"/>
</dbReference>